<protein>
    <recommendedName>
        <fullName evidence="1">HD domain-containing protein</fullName>
    </recommendedName>
</protein>
<reference evidence="2" key="2">
    <citation type="submission" date="2020-02" db="EMBL/GenBank/DDBJ databases">
        <authorList>
            <person name="Gilchrist C.L.M."/>
            <person name="Chooi Y.-H."/>
        </authorList>
    </citation>
    <scope>NUCLEOTIDE SEQUENCE</scope>
    <source>
        <strain evidence="2">MST-FP2251</strain>
    </source>
</reference>
<dbReference type="InterPro" id="IPR006675">
    <property type="entry name" value="HDIG_dom"/>
</dbReference>
<dbReference type="AlphaFoldDB" id="A0AAD4CW95"/>
<dbReference type="CDD" id="cd00077">
    <property type="entry name" value="HDc"/>
    <property type="match status" value="1"/>
</dbReference>
<comment type="caution">
    <text evidence="2">The sequence shown here is derived from an EMBL/GenBank/DDBJ whole genome shotgun (WGS) entry which is preliminary data.</text>
</comment>
<dbReference type="PANTHER" id="PTHR40202:SF1">
    <property type="entry name" value="HD DOMAIN-CONTAINING PROTEIN"/>
    <property type="match status" value="1"/>
</dbReference>
<proteinExistence type="predicted"/>
<organism evidence="2 3">
    <name type="scientific">Aspergillus nanangensis</name>
    <dbReference type="NCBI Taxonomy" id="2582783"/>
    <lineage>
        <taxon>Eukaryota</taxon>
        <taxon>Fungi</taxon>
        <taxon>Dikarya</taxon>
        <taxon>Ascomycota</taxon>
        <taxon>Pezizomycotina</taxon>
        <taxon>Eurotiomycetes</taxon>
        <taxon>Eurotiomycetidae</taxon>
        <taxon>Eurotiales</taxon>
        <taxon>Aspergillaceae</taxon>
        <taxon>Aspergillus</taxon>
        <taxon>Aspergillus subgen. Circumdati</taxon>
    </lineage>
</organism>
<dbReference type="Proteomes" id="UP001194746">
    <property type="component" value="Unassembled WGS sequence"/>
</dbReference>
<dbReference type="EMBL" id="VCAU01000010">
    <property type="protein sequence ID" value="KAF9892877.1"/>
    <property type="molecule type" value="Genomic_DNA"/>
</dbReference>
<dbReference type="NCBIfam" id="TIGR00277">
    <property type="entry name" value="HDIG"/>
    <property type="match status" value="1"/>
</dbReference>
<evidence type="ECO:0000313" key="2">
    <source>
        <dbReference type="EMBL" id="KAF9892877.1"/>
    </source>
</evidence>
<dbReference type="Gene3D" id="1.10.3210.10">
    <property type="entry name" value="Hypothetical protein af1432"/>
    <property type="match status" value="1"/>
</dbReference>
<dbReference type="PANTHER" id="PTHR40202">
    <property type="match status" value="1"/>
</dbReference>
<dbReference type="InterPro" id="IPR052567">
    <property type="entry name" value="OP_Dioxygenase"/>
</dbReference>
<dbReference type="InterPro" id="IPR003607">
    <property type="entry name" value="HD/PDEase_dom"/>
</dbReference>
<accession>A0AAD4CW95</accession>
<evidence type="ECO:0000259" key="1">
    <source>
        <dbReference type="Pfam" id="PF01966"/>
    </source>
</evidence>
<sequence>MLSATDHAREIIQQLFAFILAQGNTDYLGERVSQLEHSLQCGYLAQQSTAHGNDPEVILGALLHDVGRFIPDAKDMPEMIAPDGAYIGRASHEVLGERYLRQLGFGEKVCQLVGSHVMAKSQEQIDEARKDPWLEAKLAVRRWDDKAKVPNMEVPNLASYEDLAIEYLASSRSRIWVDSRSYSVPTNPTLVISIPDNIFDKTLSSRALVEIKESKGWITQRVRRRSTNGTLSIEDNALDQLTRRGVRVVAVSSGKSTTSSKAAGIIRFSAEDGSGSSLPEGVENLHDWLGLQLPSHDSAGSLKFAVQAGTKLLQKGLADLVLLDISDEPSVDSLVEELTQVNDLSPDTVVAITTESPDSQRGDDDIRQTIFEILPSE</sequence>
<evidence type="ECO:0000313" key="3">
    <source>
        <dbReference type="Proteomes" id="UP001194746"/>
    </source>
</evidence>
<name>A0AAD4CW95_ASPNN</name>
<keyword evidence="3" id="KW-1185">Reference proteome</keyword>
<dbReference type="SUPFAM" id="SSF109604">
    <property type="entry name" value="HD-domain/PDEase-like"/>
    <property type="match status" value="1"/>
</dbReference>
<reference evidence="2" key="1">
    <citation type="journal article" date="2019" name="Beilstein J. Org. Chem.">
        <title>Nanangenines: drimane sesquiterpenoids as the dominant metabolite cohort of a novel Australian fungus, Aspergillus nanangensis.</title>
        <authorList>
            <person name="Lacey H.J."/>
            <person name="Gilchrist C.L.M."/>
            <person name="Crombie A."/>
            <person name="Kalaitzis J.A."/>
            <person name="Vuong D."/>
            <person name="Rutledge P.J."/>
            <person name="Turner P."/>
            <person name="Pitt J.I."/>
            <person name="Lacey E."/>
            <person name="Chooi Y.H."/>
            <person name="Piggott A.M."/>
        </authorList>
    </citation>
    <scope>NUCLEOTIDE SEQUENCE</scope>
    <source>
        <strain evidence="2">MST-FP2251</strain>
    </source>
</reference>
<gene>
    <name evidence="2" type="ORF">FE257_000466</name>
</gene>
<dbReference type="InterPro" id="IPR006674">
    <property type="entry name" value="HD_domain"/>
</dbReference>
<dbReference type="Pfam" id="PF01966">
    <property type="entry name" value="HD"/>
    <property type="match status" value="1"/>
</dbReference>
<feature type="domain" description="HD" evidence="1">
    <location>
        <begin position="35"/>
        <end position="123"/>
    </location>
</feature>